<gene>
    <name evidence="1" type="ORF">CONLIGDRAFT_683608</name>
</gene>
<sequence>MASQAPALKELMNKMKNQKDLKLDSFMVIGIDFGTTYSGAAWATFGDFENNQVNLITTWPGTGREESKAPTELFYDHNRVLWGYSIPADAEPLRWFKLLLLRDSDLTPERRRSAILLRGKAMLAERNKTATDVIADYLGGLWKHIITTISRARSKSVIDALTFHVVITVPAIWPDYARKGMLEAAKKAGIFSDRPAGATTLDFAPEPEAAALASLWDRASDLKTGDVYMVCDAGGGTVDLISYKVAALNPIQLHEAVAGTGGLCGGIFIDEIFEAMCKSRLGRCWRNLSQAGIKDIMKHEWEYAVKPQFSLDDPAMEYIVGVPAEAFTGQGVLALNDDSRKPIIKNGRIHFTSANIQSAFDGAFHDIQVLINTQINDAKKKNLRLNGIILVGGLGSSPYLYQYLQDKYTQQGIEILQSTGIRPRTAICRGATFKGFLEGPNTPILGTPGQIMGQVSVVSTIARKSIGIRSSCIFETGVHREEDKYWDTKEELWRAYDQMLWYLRKGEDVSKKNPVRHPFRYLFRNRQEFDDEEGRSVQVWECGDDHPPPRFSERVRKLGEISVDVNASYGMLDDYVVNGKTLKRWPYDIEMVPSGASTEVAIYHKGQKVASQNVAIKFQ</sequence>
<dbReference type="InParanoid" id="A0A1J7JA40"/>
<dbReference type="STRING" id="1408157.A0A1J7JA40"/>
<keyword evidence="2" id="KW-1185">Reference proteome</keyword>
<dbReference type="Proteomes" id="UP000182658">
    <property type="component" value="Unassembled WGS sequence"/>
</dbReference>
<dbReference type="CDD" id="cd10170">
    <property type="entry name" value="ASKHA_NBD_HSP70"/>
    <property type="match status" value="1"/>
</dbReference>
<dbReference type="EMBL" id="KV875100">
    <property type="protein sequence ID" value="OIW26648.1"/>
    <property type="molecule type" value="Genomic_DNA"/>
</dbReference>
<dbReference type="PANTHER" id="PTHR14187:SF5">
    <property type="entry name" value="HEAT SHOCK 70 KDA PROTEIN 12A"/>
    <property type="match status" value="1"/>
</dbReference>
<proteinExistence type="predicted"/>
<reference evidence="1 2" key="1">
    <citation type="submission" date="2016-10" db="EMBL/GenBank/DDBJ databases">
        <title>Draft genome sequence of Coniochaeta ligniaria NRRL30616, a lignocellulolytic fungus for bioabatement of inhibitors in plant biomass hydrolysates.</title>
        <authorList>
            <consortium name="DOE Joint Genome Institute"/>
            <person name="Jimenez D.J."/>
            <person name="Hector R.E."/>
            <person name="Riley R."/>
            <person name="Sun H."/>
            <person name="Grigoriev I.V."/>
            <person name="Van Elsas J.D."/>
            <person name="Nichols N.N."/>
        </authorList>
    </citation>
    <scope>NUCLEOTIDE SEQUENCE [LARGE SCALE GENOMIC DNA]</scope>
    <source>
        <strain evidence="1 2">NRRL 30616</strain>
    </source>
</reference>
<dbReference type="InterPro" id="IPR043129">
    <property type="entry name" value="ATPase_NBD"/>
</dbReference>
<dbReference type="PANTHER" id="PTHR14187">
    <property type="entry name" value="ALPHA KINASE/ELONGATION FACTOR 2 KINASE"/>
    <property type="match status" value="1"/>
</dbReference>
<dbReference type="SUPFAM" id="SSF53067">
    <property type="entry name" value="Actin-like ATPase domain"/>
    <property type="match status" value="2"/>
</dbReference>
<dbReference type="Gene3D" id="3.30.420.40">
    <property type="match status" value="1"/>
</dbReference>
<name>A0A1J7JA40_9PEZI</name>
<protein>
    <submittedName>
        <fullName evidence="1">Actin-like ATPase domain-containing protein</fullName>
    </submittedName>
</protein>
<organism evidence="1 2">
    <name type="scientific">Coniochaeta ligniaria NRRL 30616</name>
    <dbReference type="NCBI Taxonomy" id="1408157"/>
    <lineage>
        <taxon>Eukaryota</taxon>
        <taxon>Fungi</taxon>
        <taxon>Dikarya</taxon>
        <taxon>Ascomycota</taxon>
        <taxon>Pezizomycotina</taxon>
        <taxon>Sordariomycetes</taxon>
        <taxon>Sordariomycetidae</taxon>
        <taxon>Coniochaetales</taxon>
        <taxon>Coniochaetaceae</taxon>
        <taxon>Coniochaeta</taxon>
    </lineage>
</organism>
<dbReference type="AlphaFoldDB" id="A0A1J7JA40"/>
<dbReference type="PRINTS" id="PR00301">
    <property type="entry name" value="HEATSHOCK70"/>
</dbReference>
<dbReference type="OrthoDB" id="2963168at2759"/>
<accession>A0A1J7JA40</accession>
<evidence type="ECO:0000313" key="2">
    <source>
        <dbReference type="Proteomes" id="UP000182658"/>
    </source>
</evidence>
<evidence type="ECO:0000313" key="1">
    <source>
        <dbReference type="EMBL" id="OIW26648.1"/>
    </source>
</evidence>